<reference evidence="2" key="1">
    <citation type="submission" date="2018-02" db="EMBL/GenBank/DDBJ databases">
        <title>Rhizophora mucronata_Transcriptome.</title>
        <authorList>
            <person name="Meera S.P."/>
            <person name="Sreeshan A."/>
            <person name="Augustine A."/>
        </authorList>
    </citation>
    <scope>NUCLEOTIDE SEQUENCE</scope>
    <source>
        <tissue evidence="2">Leaf</tissue>
    </source>
</reference>
<dbReference type="PANTHER" id="PTHR36346:SF2">
    <property type="entry name" value="EXPRESSED PROTEIN"/>
    <property type="match status" value="1"/>
</dbReference>
<name>A0A2P2PI49_RHIMU</name>
<proteinExistence type="predicted"/>
<feature type="region of interest" description="Disordered" evidence="1">
    <location>
        <begin position="25"/>
        <end position="47"/>
    </location>
</feature>
<protein>
    <submittedName>
        <fullName evidence="2">Uncharacterized protein</fullName>
    </submittedName>
</protein>
<dbReference type="PANTHER" id="PTHR36346">
    <property type="entry name" value="EXPRESSED PROTEIN"/>
    <property type="match status" value="1"/>
</dbReference>
<evidence type="ECO:0000256" key="1">
    <source>
        <dbReference type="SAM" id="MobiDB-lite"/>
    </source>
</evidence>
<organism evidence="2">
    <name type="scientific">Rhizophora mucronata</name>
    <name type="common">Asiatic mangrove</name>
    <dbReference type="NCBI Taxonomy" id="61149"/>
    <lineage>
        <taxon>Eukaryota</taxon>
        <taxon>Viridiplantae</taxon>
        <taxon>Streptophyta</taxon>
        <taxon>Embryophyta</taxon>
        <taxon>Tracheophyta</taxon>
        <taxon>Spermatophyta</taxon>
        <taxon>Magnoliopsida</taxon>
        <taxon>eudicotyledons</taxon>
        <taxon>Gunneridae</taxon>
        <taxon>Pentapetalae</taxon>
        <taxon>rosids</taxon>
        <taxon>fabids</taxon>
        <taxon>Malpighiales</taxon>
        <taxon>Rhizophoraceae</taxon>
        <taxon>Rhizophora</taxon>
    </lineage>
</organism>
<evidence type="ECO:0000313" key="2">
    <source>
        <dbReference type="EMBL" id="MBX54362.1"/>
    </source>
</evidence>
<accession>A0A2P2PI49</accession>
<sequence>MSGVVEKCLSELAKLQEKVRPRIRKPTLPKSREAEVEKGREAATQGTKVVHAETTMSELTVFLLMDRFAPW</sequence>
<dbReference type="EMBL" id="GGEC01073878">
    <property type="protein sequence ID" value="MBX54362.1"/>
    <property type="molecule type" value="Transcribed_RNA"/>
</dbReference>
<feature type="compositionally biased region" description="Basic and acidic residues" evidence="1">
    <location>
        <begin position="30"/>
        <end position="41"/>
    </location>
</feature>
<dbReference type="AlphaFoldDB" id="A0A2P2PI49"/>